<gene>
    <name evidence="2" type="ORF">CCAND93_250003</name>
</gene>
<name>A0A0B7IPB8_9FLAO</name>
<feature type="transmembrane region" description="Helical" evidence="1">
    <location>
        <begin position="88"/>
        <end position="108"/>
    </location>
</feature>
<keyword evidence="1" id="KW-0472">Membrane</keyword>
<proteinExistence type="predicted"/>
<dbReference type="Proteomes" id="UP000038200">
    <property type="component" value="Unassembled WGS sequence"/>
</dbReference>
<sequence>MSQKISKKSQLLIYLYFINTAILLGIYLFDYESSIFIHFIQFLLLILLNRVLNNFQENSKYDSLMYISEVFFIIFIMFIIIFKNEYFSFYKLFLVPSFFTSIVLSMNIKKLY</sequence>
<dbReference type="EMBL" id="CDOL01000168">
    <property type="protein sequence ID" value="CEN52459.1"/>
    <property type="molecule type" value="Genomic_DNA"/>
</dbReference>
<feature type="transmembrane region" description="Helical" evidence="1">
    <location>
        <begin position="12"/>
        <end position="29"/>
    </location>
</feature>
<reference evidence="2 3" key="1">
    <citation type="submission" date="2015-01" db="EMBL/GenBank/DDBJ databases">
        <authorList>
            <person name="Xiang T."/>
            <person name="Song Y."/>
            <person name="Huang L."/>
            <person name="Wang B."/>
            <person name="Wu P."/>
        </authorList>
    </citation>
    <scope>NUCLEOTIDE SEQUENCE [LARGE SCALE GENOMIC DNA]</scope>
    <source>
        <strain evidence="2 3">CcD93</strain>
    </source>
</reference>
<protein>
    <submittedName>
        <fullName evidence="2">Uncharacterized protein</fullName>
    </submittedName>
</protein>
<accession>A0A0B7IPB8</accession>
<organism evidence="2 3">
    <name type="scientific">Capnocytophaga canis</name>
    <dbReference type="NCBI Taxonomy" id="1848903"/>
    <lineage>
        <taxon>Bacteria</taxon>
        <taxon>Pseudomonadati</taxon>
        <taxon>Bacteroidota</taxon>
        <taxon>Flavobacteriia</taxon>
        <taxon>Flavobacteriales</taxon>
        <taxon>Flavobacteriaceae</taxon>
        <taxon>Capnocytophaga</taxon>
    </lineage>
</organism>
<dbReference type="AlphaFoldDB" id="A0A0B7IPB8"/>
<evidence type="ECO:0000256" key="1">
    <source>
        <dbReference type="SAM" id="Phobius"/>
    </source>
</evidence>
<evidence type="ECO:0000313" key="3">
    <source>
        <dbReference type="Proteomes" id="UP000038200"/>
    </source>
</evidence>
<keyword evidence="1" id="KW-1133">Transmembrane helix</keyword>
<evidence type="ECO:0000313" key="2">
    <source>
        <dbReference type="EMBL" id="CEN52459.1"/>
    </source>
</evidence>
<feature type="transmembrane region" description="Helical" evidence="1">
    <location>
        <begin position="35"/>
        <end position="52"/>
    </location>
</feature>
<feature type="transmembrane region" description="Helical" evidence="1">
    <location>
        <begin position="64"/>
        <end position="82"/>
    </location>
</feature>
<keyword evidence="1" id="KW-0812">Transmembrane</keyword>